<dbReference type="GO" id="GO:0005737">
    <property type="term" value="C:cytoplasm"/>
    <property type="evidence" value="ECO:0007669"/>
    <property type="project" value="TreeGrafter"/>
</dbReference>
<evidence type="ECO:0000256" key="1">
    <source>
        <dbReference type="PROSITE-ProRule" id="PRU00409"/>
    </source>
</evidence>
<evidence type="ECO:0000259" key="2">
    <source>
        <dbReference type="PROSITE" id="PS50975"/>
    </source>
</evidence>
<dbReference type="GO" id="GO:0018169">
    <property type="term" value="F:ribosomal S6-glutamic acid ligase activity"/>
    <property type="evidence" value="ECO:0007669"/>
    <property type="project" value="TreeGrafter"/>
</dbReference>
<dbReference type="Gene3D" id="3.30.1490.20">
    <property type="entry name" value="ATP-grasp fold, A domain"/>
    <property type="match status" value="1"/>
</dbReference>
<evidence type="ECO:0000313" key="3">
    <source>
        <dbReference type="EMBL" id="SMY13195.1"/>
    </source>
</evidence>
<dbReference type="AlphaFoldDB" id="A0A2H1L8S8"/>
<dbReference type="SUPFAM" id="SSF56300">
    <property type="entry name" value="Metallo-dependent phosphatases"/>
    <property type="match status" value="1"/>
</dbReference>
<dbReference type="SUPFAM" id="SSF56059">
    <property type="entry name" value="Glutathione synthetase ATP-binding domain-like"/>
    <property type="match status" value="1"/>
</dbReference>
<dbReference type="Gene3D" id="3.30.470.20">
    <property type="entry name" value="ATP-grasp fold, B domain"/>
    <property type="match status" value="1"/>
</dbReference>
<dbReference type="EMBL" id="FXZM01000019">
    <property type="protein sequence ID" value="SMY13195.1"/>
    <property type="molecule type" value="Genomic_DNA"/>
</dbReference>
<dbReference type="InterPro" id="IPR011761">
    <property type="entry name" value="ATP-grasp"/>
</dbReference>
<dbReference type="InterPro" id="IPR019079">
    <property type="entry name" value="Capsule_synth_CapA"/>
</dbReference>
<gene>
    <name evidence="3" type="ORF">BJEO58_02805</name>
</gene>
<dbReference type="RefSeq" id="WP_180951977.1">
    <property type="nucleotide sequence ID" value="NZ_FXZM01000019.1"/>
</dbReference>
<evidence type="ECO:0000313" key="4">
    <source>
        <dbReference type="Proteomes" id="UP000234462"/>
    </source>
</evidence>
<dbReference type="PANTHER" id="PTHR21621:SF0">
    <property type="entry name" value="BETA-CITRYLGLUTAMATE SYNTHASE B-RELATED"/>
    <property type="match status" value="1"/>
</dbReference>
<dbReference type="PANTHER" id="PTHR21621">
    <property type="entry name" value="RIBOSOMAL PROTEIN S6 MODIFICATION PROTEIN"/>
    <property type="match status" value="1"/>
</dbReference>
<dbReference type="InterPro" id="IPR029052">
    <property type="entry name" value="Metallo-depent_PP-like"/>
</dbReference>
<dbReference type="Pfam" id="PF09587">
    <property type="entry name" value="PGA_cap"/>
    <property type="match status" value="1"/>
</dbReference>
<dbReference type="InterPro" id="IPR013815">
    <property type="entry name" value="ATP_grasp_subdomain_1"/>
</dbReference>
<proteinExistence type="predicted"/>
<feature type="domain" description="ATP-grasp" evidence="2">
    <location>
        <begin position="238"/>
        <end position="493"/>
    </location>
</feature>
<keyword evidence="3" id="KW-0436">Ligase</keyword>
<keyword evidence="1" id="KW-0547">Nucleotide-binding</keyword>
<feature type="non-terminal residue" evidence="3">
    <location>
        <position position="1"/>
    </location>
</feature>
<dbReference type="GO" id="GO:0046872">
    <property type="term" value="F:metal ion binding"/>
    <property type="evidence" value="ECO:0007669"/>
    <property type="project" value="InterPro"/>
</dbReference>
<protein>
    <submittedName>
        <fullName evidence="3">D-alanine-D-alanine ligase</fullName>
    </submittedName>
</protein>
<dbReference type="GO" id="GO:0005524">
    <property type="term" value="F:ATP binding"/>
    <property type="evidence" value="ECO:0007669"/>
    <property type="project" value="UniProtKB-UniRule"/>
</dbReference>
<dbReference type="GO" id="GO:0009432">
    <property type="term" value="P:SOS response"/>
    <property type="evidence" value="ECO:0007669"/>
    <property type="project" value="TreeGrafter"/>
</dbReference>
<keyword evidence="1" id="KW-0067">ATP-binding</keyword>
<sequence>RDYKWASNAQRSFAASVTAAGADLVIGHGSHMAQEIDIHNGRPLLHGIGNFVFNSNGRYGKIGVPPISIAAGLDLRADTTRLRLYPIHTDNRTNGFSGHPATEEEFADFYHTALLRTKDSAAFLKAVDPGQDDIGRYLSIDLDQRHRARVNRRHSGSGTSLTVWEEQPETIRFDRSLDSTAIMFERELAKRGASVDRLGTNFLIGESADGLAFATLSTSTNHTGVPGANAAKRKNVARTLLARAGVRVAEGQFFRSKDEFSEAVAFLERWGAVVVKPVDGNTGRGATVGVTDVEELRSAWGAAFAKTSTGVLVEEQFRGDDIRISVVAGVAYAANKRVPPHVMGDGTSTIRELINAKNDERYQNIHLHGKPITLTAFRLDRLEREGLTPLSVLPAGTTYIIDHKGNLATDAEPVDITDEIHPSYLRVAERAVRAFHSVDIAGVDFLGTDFSQPATADNHIVIEVNTMPDIGGHGSAIEGTPRNVVGPAVDSLLSSPRIGPFRPRIRKPDNPESPTSARLLAAEFAARGMTVDWITGTFFLATGDDSTHSVWGSCTGRTGQVAQLCSRRQAHAQALLQRAGIPTAEGRVYTVGEETAARTFAAGLGATTLRASDRALVDVDGTDSASFTVGWSQLEEPGQRFGISVSRRHEGTRLRLLVAHGRVITALTTGTAEPEDVLPHVDPSLRALAAAAAAAFPGLDLSEVTLTARYASRTAARGEVVVDQVLSGPDLVTHHVAAASRGEDIFQTIVDLHLGDESTAPELEFAWSEPTRQLSDHVRSAAEQATRHTRGFVRIFKRRLT</sequence>
<dbReference type="PROSITE" id="PS50975">
    <property type="entry name" value="ATP_GRASP"/>
    <property type="match status" value="1"/>
</dbReference>
<organism evidence="3 4">
    <name type="scientific">Brevibacterium jeotgali</name>
    <dbReference type="NCBI Taxonomy" id="1262550"/>
    <lineage>
        <taxon>Bacteria</taxon>
        <taxon>Bacillati</taxon>
        <taxon>Actinomycetota</taxon>
        <taxon>Actinomycetes</taxon>
        <taxon>Micrococcales</taxon>
        <taxon>Brevibacteriaceae</taxon>
        <taxon>Brevibacterium</taxon>
    </lineage>
</organism>
<accession>A0A2H1L8S8</accession>
<reference evidence="4" key="1">
    <citation type="submission" date="2017-03" db="EMBL/GenBank/DDBJ databases">
        <authorList>
            <person name="Monnet C."/>
        </authorList>
    </citation>
    <scope>NUCLEOTIDE SEQUENCE [LARGE SCALE GENOMIC DNA]</scope>
    <source>
        <strain evidence="4">SJ5-8</strain>
    </source>
</reference>
<name>A0A2H1L8S8_9MICO</name>
<keyword evidence="4" id="KW-1185">Reference proteome</keyword>
<dbReference type="Proteomes" id="UP000234462">
    <property type="component" value="Unassembled WGS sequence"/>
</dbReference>